<dbReference type="Proteomes" id="UP001159364">
    <property type="component" value="Linkage Group LG11"/>
</dbReference>
<dbReference type="AlphaFoldDB" id="A0AAV8SDC8"/>
<dbReference type="GO" id="GO:0005634">
    <property type="term" value="C:nucleus"/>
    <property type="evidence" value="ECO:0007669"/>
    <property type="project" value="UniProtKB-ARBA"/>
</dbReference>
<feature type="compositionally biased region" description="Basic and acidic residues" evidence="3">
    <location>
        <begin position="70"/>
        <end position="86"/>
    </location>
</feature>
<comment type="function">
    <text evidence="1">Core component of nucleosome. Nucleosomes wrap and compact DNA into chromatin, limiting DNA accessibility to the cellular machineries which require DNA as a template. Histones thereby play a central role in transcription regulation, DNA repair, DNA replication and chromosomal stability. DNA accessibility is regulated via a complex set of post-translational modifications of histones, also called histone code, and nucleosome remodeling.</text>
</comment>
<evidence type="ECO:0000313" key="6">
    <source>
        <dbReference type="Proteomes" id="UP001159364"/>
    </source>
</evidence>
<dbReference type="GO" id="GO:0046982">
    <property type="term" value="F:protein heterodimerization activity"/>
    <property type="evidence" value="ECO:0007669"/>
    <property type="project" value="InterPro"/>
</dbReference>
<dbReference type="InterPro" id="IPR007125">
    <property type="entry name" value="H2A/H2B/H3"/>
</dbReference>
<feature type="compositionally biased region" description="Basic and acidic residues" evidence="3">
    <location>
        <begin position="180"/>
        <end position="194"/>
    </location>
</feature>
<dbReference type="FunFam" id="1.10.20.10:FF:000043">
    <property type="entry name" value="Histone H2B"/>
    <property type="match status" value="1"/>
</dbReference>
<dbReference type="GO" id="GO:0030527">
    <property type="term" value="F:structural constituent of chromatin"/>
    <property type="evidence" value="ECO:0007669"/>
    <property type="project" value="InterPro"/>
</dbReference>
<evidence type="ECO:0000256" key="2">
    <source>
        <dbReference type="ARBA" id="ARBA00006846"/>
    </source>
</evidence>
<evidence type="ECO:0000256" key="3">
    <source>
        <dbReference type="SAM" id="MobiDB-lite"/>
    </source>
</evidence>
<comment type="similarity">
    <text evidence="2">Belongs to the histone H2B family.</text>
</comment>
<dbReference type="GO" id="GO:0003677">
    <property type="term" value="F:DNA binding"/>
    <property type="evidence" value="ECO:0007669"/>
    <property type="project" value="InterPro"/>
</dbReference>
<gene>
    <name evidence="5" type="ORF">K2173_014059</name>
</gene>
<feature type="domain" description="Core Histone H2A/H2B/H3" evidence="4">
    <location>
        <begin position="196"/>
        <end position="276"/>
    </location>
</feature>
<sequence length="307" mass="35359">MAPRRSGRKKVVRSVTRKVVKETVQVSIAEGDTGESTQEERFQDTEEIDVPVEEILRRTIPVEENSQQEEQLREFEIPVEKSSKDVDVEEQNEVPSTEENRNKEEQISEVFQQEPSREKEEERNKEDAASEFSHEESPNEEEVRKHQKTKENEAEMTTEDGSLEPETSARKEAKKKTQRREKPGEKQSNKLANERKRKRRSRATIDGDGGVGYKRYVYKVLKQVHPELRISSMAMSLINSLMKDMFERIADEAAKLKQYAQRTTLSYREIQDAVKLVLPGELGKHAIAEGSKAVSNYISYEGKKSKS</sequence>
<dbReference type="SUPFAM" id="SSF47113">
    <property type="entry name" value="Histone-fold"/>
    <property type="match status" value="1"/>
</dbReference>
<dbReference type="PANTHER" id="PTHR23428">
    <property type="entry name" value="HISTONE H2B"/>
    <property type="match status" value="1"/>
</dbReference>
<protein>
    <recommendedName>
        <fullName evidence="4">Core Histone H2A/H2B/H3 domain-containing protein</fullName>
    </recommendedName>
</protein>
<evidence type="ECO:0000259" key="4">
    <source>
        <dbReference type="Pfam" id="PF00125"/>
    </source>
</evidence>
<dbReference type="SMART" id="SM00427">
    <property type="entry name" value="H2B"/>
    <property type="match status" value="1"/>
</dbReference>
<dbReference type="EMBL" id="JAIWQS010000011">
    <property type="protein sequence ID" value="KAJ8750144.1"/>
    <property type="molecule type" value="Genomic_DNA"/>
</dbReference>
<dbReference type="GO" id="GO:0000786">
    <property type="term" value="C:nucleosome"/>
    <property type="evidence" value="ECO:0007669"/>
    <property type="project" value="InterPro"/>
</dbReference>
<dbReference type="Gene3D" id="1.10.20.10">
    <property type="entry name" value="Histone, subunit A"/>
    <property type="match status" value="1"/>
</dbReference>
<organism evidence="5 6">
    <name type="scientific">Erythroxylum novogranatense</name>
    <dbReference type="NCBI Taxonomy" id="1862640"/>
    <lineage>
        <taxon>Eukaryota</taxon>
        <taxon>Viridiplantae</taxon>
        <taxon>Streptophyta</taxon>
        <taxon>Embryophyta</taxon>
        <taxon>Tracheophyta</taxon>
        <taxon>Spermatophyta</taxon>
        <taxon>Magnoliopsida</taxon>
        <taxon>eudicotyledons</taxon>
        <taxon>Gunneridae</taxon>
        <taxon>Pentapetalae</taxon>
        <taxon>rosids</taxon>
        <taxon>fabids</taxon>
        <taxon>Malpighiales</taxon>
        <taxon>Erythroxylaceae</taxon>
        <taxon>Erythroxylum</taxon>
    </lineage>
</organism>
<name>A0AAV8SDC8_9ROSI</name>
<reference evidence="5 6" key="1">
    <citation type="submission" date="2021-09" db="EMBL/GenBank/DDBJ databases">
        <title>Genomic insights and catalytic innovation underlie evolution of tropane alkaloids biosynthesis.</title>
        <authorList>
            <person name="Wang Y.-J."/>
            <person name="Tian T."/>
            <person name="Huang J.-P."/>
            <person name="Huang S.-X."/>
        </authorList>
    </citation>
    <scope>NUCLEOTIDE SEQUENCE [LARGE SCALE GENOMIC DNA]</scope>
    <source>
        <strain evidence="5">KIB-2018</strain>
        <tissue evidence="5">Leaf</tissue>
    </source>
</reference>
<feature type="compositionally biased region" description="Acidic residues" evidence="3">
    <location>
        <begin position="154"/>
        <end position="163"/>
    </location>
</feature>
<dbReference type="Pfam" id="PF00125">
    <property type="entry name" value="Histone"/>
    <property type="match status" value="1"/>
</dbReference>
<dbReference type="InterPro" id="IPR000558">
    <property type="entry name" value="Histone_H2B"/>
</dbReference>
<evidence type="ECO:0000256" key="1">
    <source>
        <dbReference type="ARBA" id="ARBA00002001"/>
    </source>
</evidence>
<dbReference type="InterPro" id="IPR009072">
    <property type="entry name" value="Histone-fold"/>
</dbReference>
<comment type="caution">
    <text evidence="5">The sequence shown here is derived from an EMBL/GenBank/DDBJ whole genome shotgun (WGS) entry which is preliminary data.</text>
</comment>
<keyword evidence="6" id="KW-1185">Reference proteome</keyword>
<evidence type="ECO:0000313" key="5">
    <source>
        <dbReference type="EMBL" id="KAJ8750144.1"/>
    </source>
</evidence>
<feature type="compositionally biased region" description="Basic and acidic residues" evidence="3">
    <location>
        <begin position="115"/>
        <end position="153"/>
    </location>
</feature>
<proteinExistence type="inferred from homology"/>
<feature type="region of interest" description="Disordered" evidence="3">
    <location>
        <begin position="28"/>
        <end position="206"/>
    </location>
</feature>
<accession>A0AAV8SDC8</accession>
<dbReference type="PRINTS" id="PR00621">
    <property type="entry name" value="HISTONEH2B"/>
</dbReference>
<dbReference type="CDD" id="cd22910">
    <property type="entry name" value="HFD_H2B"/>
    <property type="match status" value="1"/>
</dbReference>